<evidence type="ECO:0000313" key="3">
    <source>
        <dbReference type="Proteomes" id="UP000024404"/>
    </source>
</evidence>
<keyword evidence="3" id="KW-1185">Reference proteome</keyword>
<dbReference type="EMBL" id="CMVM020000024">
    <property type="status" value="NOT_ANNOTATED_CDS"/>
    <property type="molecule type" value="Genomic_DNA"/>
</dbReference>
<feature type="chain" id="PRO_5035873512" description="EF-hand domain-containing protein" evidence="1">
    <location>
        <begin position="25"/>
        <end position="94"/>
    </location>
</feature>
<reference evidence="2" key="2">
    <citation type="submission" date="2022-06" db="UniProtKB">
        <authorList>
            <consortium name="EnsemblMetazoa"/>
        </authorList>
    </citation>
    <scope>IDENTIFICATION</scope>
</reference>
<keyword evidence="1" id="KW-0732">Signal</keyword>
<protein>
    <recommendedName>
        <fullName evidence="4">EF-hand domain-containing protein</fullName>
    </recommendedName>
</protein>
<feature type="signal peptide" evidence="1">
    <location>
        <begin position="1"/>
        <end position="24"/>
    </location>
</feature>
<evidence type="ECO:0008006" key="4">
    <source>
        <dbReference type="Google" id="ProtNLM"/>
    </source>
</evidence>
<evidence type="ECO:0000313" key="2">
    <source>
        <dbReference type="EnsemblMetazoa" id="OVOC1169.1"/>
    </source>
</evidence>
<dbReference type="Proteomes" id="UP000024404">
    <property type="component" value="Unassembled WGS sequence"/>
</dbReference>
<proteinExistence type="predicted"/>
<evidence type="ECO:0000256" key="1">
    <source>
        <dbReference type="SAM" id="SignalP"/>
    </source>
</evidence>
<sequence>MIMYSLPLFKVLLCVPTFFKLISGCDSKFVKRTKPIELLHHLFEEMDANMDKTLVLPKLQAKSGGIEVAYLLDSDEIDTGWLKPKLKPKKAIRL</sequence>
<dbReference type="EnsemblMetazoa" id="OVOC1169.1">
    <property type="protein sequence ID" value="OVOC1169.1"/>
    <property type="gene ID" value="WBGene00237978"/>
</dbReference>
<reference evidence="3" key="1">
    <citation type="submission" date="2013-10" db="EMBL/GenBank/DDBJ databases">
        <title>Genome sequencing of Onchocerca volvulus.</title>
        <authorList>
            <person name="Cotton J."/>
            <person name="Tsai J."/>
            <person name="Stanley E."/>
            <person name="Tracey A."/>
            <person name="Holroyd N."/>
            <person name="Lustigman S."/>
            <person name="Berriman M."/>
        </authorList>
    </citation>
    <scope>NUCLEOTIDE SEQUENCE</scope>
</reference>
<dbReference type="AlphaFoldDB" id="A0A8R1XMW6"/>
<accession>A0A8R1XMW6</accession>
<organism evidence="2 3">
    <name type="scientific">Onchocerca volvulus</name>
    <dbReference type="NCBI Taxonomy" id="6282"/>
    <lineage>
        <taxon>Eukaryota</taxon>
        <taxon>Metazoa</taxon>
        <taxon>Ecdysozoa</taxon>
        <taxon>Nematoda</taxon>
        <taxon>Chromadorea</taxon>
        <taxon>Rhabditida</taxon>
        <taxon>Spirurina</taxon>
        <taxon>Spiruromorpha</taxon>
        <taxon>Filarioidea</taxon>
        <taxon>Onchocercidae</taxon>
        <taxon>Onchocerca</taxon>
    </lineage>
</organism>
<name>A0A8R1XMW6_ONCVO</name>